<dbReference type="EC" id="3.4.21.62" evidence="7"/>
<comment type="similarity">
    <text evidence="1 8">Belongs to the peptidase S8 family.</text>
</comment>
<dbReference type="OrthoDB" id="531541at2759"/>
<feature type="active site" description="Charge relay system" evidence="8">
    <location>
        <position position="81"/>
    </location>
</feature>
<evidence type="ECO:0000256" key="4">
    <source>
        <dbReference type="ARBA" id="ARBA00022825"/>
    </source>
</evidence>
<dbReference type="InterPro" id="IPR023827">
    <property type="entry name" value="Peptidase_S8_Asp-AS"/>
</dbReference>
<evidence type="ECO:0000256" key="6">
    <source>
        <dbReference type="ARBA" id="ARBA00023529"/>
    </source>
</evidence>
<evidence type="ECO:0000256" key="3">
    <source>
        <dbReference type="ARBA" id="ARBA00022801"/>
    </source>
</evidence>
<feature type="domain" description="Peptidase S8/S53" evidence="9">
    <location>
        <begin position="17"/>
        <end position="277"/>
    </location>
</feature>
<dbReference type="InterPro" id="IPR015500">
    <property type="entry name" value="Peptidase_S8_subtilisin-rel"/>
</dbReference>
<dbReference type="Pfam" id="PF00082">
    <property type="entry name" value="Peptidase_S8"/>
    <property type="match status" value="1"/>
</dbReference>
<comment type="catalytic activity">
    <reaction evidence="6">
        <text>Hydrolysis of proteins with broad specificity for peptide bonds, and a preference for a large uncharged residue in P1. Hydrolyzes peptide amides.</text>
        <dbReference type="EC" id="3.4.21.62"/>
    </reaction>
</comment>
<dbReference type="EMBL" id="GG681386">
    <property type="protein sequence ID" value="EER04755.1"/>
    <property type="molecule type" value="Genomic_DNA"/>
</dbReference>
<evidence type="ECO:0000256" key="8">
    <source>
        <dbReference type="PROSITE-ProRule" id="PRU01240"/>
    </source>
</evidence>
<dbReference type="Gene3D" id="3.40.50.200">
    <property type="entry name" value="Peptidase S8/S53 domain"/>
    <property type="match status" value="1"/>
</dbReference>
<dbReference type="GO" id="GO:0004252">
    <property type="term" value="F:serine-type endopeptidase activity"/>
    <property type="evidence" value="ECO:0007669"/>
    <property type="project" value="UniProtKB-UniRule"/>
</dbReference>
<feature type="active site" description="Charge relay system" evidence="8">
    <location>
        <position position="242"/>
    </location>
</feature>
<evidence type="ECO:0000313" key="10">
    <source>
        <dbReference type="EMBL" id="EER04755.1"/>
    </source>
</evidence>
<dbReference type="PANTHER" id="PTHR43399">
    <property type="entry name" value="SUBTILISIN-RELATED"/>
    <property type="match status" value="1"/>
</dbReference>
<organism evidence="11">
    <name type="scientific">Perkinsus marinus (strain ATCC 50983 / TXsc)</name>
    <dbReference type="NCBI Taxonomy" id="423536"/>
    <lineage>
        <taxon>Eukaryota</taxon>
        <taxon>Sar</taxon>
        <taxon>Alveolata</taxon>
        <taxon>Perkinsozoa</taxon>
        <taxon>Perkinsea</taxon>
        <taxon>Perkinsida</taxon>
        <taxon>Perkinsidae</taxon>
        <taxon>Perkinsus</taxon>
    </lineage>
</organism>
<evidence type="ECO:0000256" key="5">
    <source>
        <dbReference type="ARBA" id="ARBA00023145"/>
    </source>
</evidence>
<dbReference type="PANTHER" id="PTHR43399:SF4">
    <property type="entry name" value="CELL WALL-ASSOCIATED PROTEASE"/>
    <property type="match status" value="1"/>
</dbReference>
<evidence type="ECO:0000313" key="11">
    <source>
        <dbReference type="Proteomes" id="UP000007800"/>
    </source>
</evidence>
<dbReference type="InterPro" id="IPR036852">
    <property type="entry name" value="Peptidase_S8/S53_dom_sf"/>
</dbReference>
<dbReference type="PROSITE" id="PS51892">
    <property type="entry name" value="SUBTILASE"/>
    <property type="match status" value="1"/>
</dbReference>
<dbReference type="GO" id="GO:0006508">
    <property type="term" value="P:proteolysis"/>
    <property type="evidence" value="ECO:0007669"/>
    <property type="project" value="UniProtKB-KW"/>
</dbReference>
<proteinExistence type="inferred from homology"/>
<evidence type="ECO:0000256" key="7">
    <source>
        <dbReference type="ARBA" id="ARBA00023619"/>
    </source>
</evidence>
<dbReference type="RefSeq" id="XP_002772939.1">
    <property type="nucleotide sequence ID" value="XM_002772893.1"/>
</dbReference>
<gene>
    <name evidence="10" type="ORF">Pmar_PMAR013282</name>
</gene>
<keyword evidence="4 8" id="KW-0720">Serine protease</keyword>
<keyword evidence="3 8" id="KW-0378">Hydrolase</keyword>
<dbReference type="PROSITE" id="PS00136">
    <property type="entry name" value="SUBTILASE_ASP"/>
    <property type="match status" value="1"/>
</dbReference>
<dbReference type="PRINTS" id="PR00723">
    <property type="entry name" value="SUBTILISIN"/>
</dbReference>
<dbReference type="Proteomes" id="UP000007800">
    <property type="component" value="Unassembled WGS sequence"/>
</dbReference>
<dbReference type="GeneID" id="9037980"/>
<dbReference type="InterPro" id="IPR051048">
    <property type="entry name" value="Peptidase_S8/S53_subtilisin"/>
</dbReference>
<dbReference type="PROSITE" id="PS00137">
    <property type="entry name" value="SUBTILASE_HIS"/>
    <property type="match status" value="1"/>
</dbReference>
<keyword evidence="11" id="KW-1185">Reference proteome</keyword>
<feature type="active site" description="Charge relay system" evidence="8">
    <location>
        <position position="25"/>
    </location>
</feature>
<sequence length="1059" mass="112855">MKDILRTMGALRVDESSKIIVALLDSGVDFEHPSLEGSVAINAAEREGKAEVDDDNNGFTDDVRGWNFVSDDGNVMDNVGHGTHCAGLIAADGKSGLIGTGLSYARVLPLKIFDIGNGGVGRLSDALRAVDYAISRGSRVSSIGWIAETYSEIFRQAVLRAQNYDHMFVASAGNSGIDLDDVGGSYPCGFAAPNVLCIGAHGPDRNLTPTSNFGQVVDVSAPGEFVMSSSIDGGSDTVAGTSVAAAQVAGVAAMLIGVRRPFPLYFDEVAAAIITSTQPCAGTAFGCVDVGSVLEAVTGKKMLSKALYVATGHPRKAISRIRLRPHQSKALAVVLSGMSAPIGYREYDIQGTIGGGLVAISIGVRSSGHLSTGDDGVKCEASNNGTVDFGRVMVGQESEAEFDLHNGGDVEVLVDPNRLLGWAPLLRVDHPTSAVPLSVGESVKIIIAYVARKVGHQRFRMDSLAAGCDPIEVVADTVPNPLVVHEGPTVISVPAGSRCIATLVNITNPSKHTIHRASLRPRGRFYIFEAISVGDVEFPLTSLGGGWRPDMDSAATEVDCDAQQPTVVELNRTAIFDGEEVKRFGIFCNGLVMVSPSQYLPRIDSSSRFVAAYWVPTERASCMGERGCRVSFLVTVDCLIVEWRDLHVSTTAVNVKVQMHLHYDGRLTLLYPEQHEAYSADGAVVGIGHSHFAALVNVTGSVVLLWTPRLQATPMEVLPETTECINATLNLRPFGANSSYDGSCGSDLGCIEESSTEAVWTDSIDIISWGASASHYHHVEIYGTELLYSDVVDESGMLSSDGGNTVVEVLALDQLGRVNTAEDGLLITVSMLIGVEVFYSENTLLRAGRASVNVEVPAGRAPVSVVAEAAHEVEIPFDVVNCGGNDVTGDNGLRYLLWNPSDDRLICAIRNGSSWSTVRKAGELGDDVWISVMTAAGQGRVVVPSDRIPRRSGMVVLGQESNAIGSGNCEGFCVFGGPLSLNMWKYMKRPVEKVIRELLTTSTEDPRDKLPPPETPTRTAITLTGVTTTTTTTTTTATWWNMSTTSIMKVDKERRAQLK</sequence>
<evidence type="ECO:0000259" key="9">
    <source>
        <dbReference type="Pfam" id="PF00082"/>
    </source>
</evidence>
<dbReference type="InParanoid" id="C5LEY9"/>
<dbReference type="InterPro" id="IPR000209">
    <property type="entry name" value="Peptidase_S8/S53_dom"/>
</dbReference>
<keyword evidence="5" id="KW-0865">Zymogen</keyword>
<dbReference type="InterPro" id="IPR022398">
    <property type="entry name" value="Peptidase_S8_His-AS"/>
</dbReference>
<name>C5LEY9_PERM5</name>
<keyword evidence="2 8" id="KW-0645">Protease</keyword>
<reference evidence="10 11" key="1">
    <citation type="submission" date="2008-07" db="EMBL/GenBank/DDBJ databases">
        <authorList>
            <person name="El-Sayed N."/>
            <person name="Caler E."/>
            <person name="Inman J."/>
            <person name="Amedeo P."/>
            <person name="Hass B."/>
            <person name="Wortman J."/>
        </authorList>
    </citation>
    <scope>NUCLEOTIDE SEQUENCE [LARGE SCALE GENOMIC DNA]</scope>
    <source>
        <strain evidence="11">ATCC 50983 / TXsc</strain>
    </source>
</reference>
<accession>C5LEY9</accession>
<dbReference type="OMA" id="CEGFCVF"/>
<protein>
    <recommendedName>
        <fullName evidence="7">subtilisin</fullName>
        <ecNumber evidence="7">3.4.21.62</ecNumber>
    </recommendedName>
</protein>
<evidence type="ECO:0000256" key="1">
    <source>
        <dbReference type="ARBA" id="ARBA00011073"/>
    </source>
</evidence>
<evidence type="ECO:0000256" key="2">
    <source>
        <dbReference type="ARBA" id="ARBA00022670"/>
    </source>
</evidence>
<dbReference type="SUPFAM" id="SSF52743">
    <property type="entry name" value="Subtilisin-like"/>
    <property type="match status" value="1"/>
</dbReference>
<dbReference type="AlphaFoldDB" id="C5LEY9"/>